<protein>
    <submittedName>
        <fullName evidence="1">HET-domain-containing protein</fullName>
    </submittedName>
</protein>
<evidence type="ECO:0000313" key="2">
    <source>
        <dbReference type="Proteomes" id="UP000699042"/>
    </source>
</evidence>
<proteinExistence type="predicted"/>
<keyword evidence="2" id="KW-1185">Reference proteome</keyword>
<comment type="caution">
    <text evidence="1">The sequence shown here is derived from an EMBL/GenBank/DDBJ whole genome shotgun (WGS) entry which is preliminary data.</text>
</comment>
<dbReference type="EMBL" id="JAESDN010000014">
    <property type="protein sequence ID" value="KAG7041595.1"/>
    <property type="molecule type" value="Genomic_DNA"/>
</dbReference>
<dbReference type="Proteomes" id="UP000699042">
    <property type="component" value="Unassembled WGS sequence"/>
</dbReference>
<dbReference type="AlphaFoldDB" id="A0A9P7QU52"/>
<sequence>MACECCVERRGLSGGRWEDLREGIQGGCSRCAFIDQCIRLAPFGTQEVDGILVLHGDYCEVLTYNLYKDVTRVDVFTTDGQEENPLQLKQIAAHLPGSTSSETTFRTIKGWLNECTSSHKYCPKNGKQGHEQQASPKRLLKISKDQVVLWENVGQQPMPSQSVVA</sequence>
<organism evidence="1 2">
    <name type="scientific">Colletotrichum scovillei</name>
    <dbReference type="NCBI Taxonomy" id="1209932"/>
    <lineage>
        <taxon>Eukaryota</taxon>
        <taxon>Fungi</taxon>
        <taxon>Dikarya</taxon>
        <taxon>Ascomycota</taxon>
        <taxon>Pezizomycotina</taxon>
        <taxon>Sordariomycetes</taxon>
        <taxon>Hypocreomycetidae</taxon>
        <taxon>Glomerellales</taxon>
        <taxon>Glomerellaceae</taxon>
        <taxon>Colletotrichum</taxon>
        <taxon>Colletotrichum acutatum species complex</taxon>
    </lineage>
</organism>
<evidence type="ECO:0000313" key="1">
    <source>
        <dbReference type="EMBL" id="KAG7041595.1"/>
    </source>
</evidence>
<accession>A0A9P7QU52</accession>
<name>A0A9P7QU52_9PEZI</name>
<reference evidence="1" key="1">
    <citation type="submission" date="2021-05" db="EMBL/GenBank/DDBJ databases">
        <title>Comparative genomics of three Colletotrichum scovillei strains and genetic complementation revealed genes involved fungal growth and virulence on chili pepper.</title>
        <authorList>
            <person name="Hsieh D.-K."/>
            <person name="Chuang S.-C."/>
            <person name="Chen C.-Y."/>
            <person name="Chao Y.-T."/>
            <person name="Lu M.-Y.J."/>
            <person name="Lee M.-H."/>
            <person name="Shih M.-C."/>
        </authorList>
    </citation>
    <scope>NUCLEOTIDE SEQUENCE</scope>
    <source>
        <strain evidence="1">Coll-153</strain>
    </source>
</reference>
<gene>
    <name evidence="1" type="ORF">JMJ77_012115</name>
</gene>